<reference evidence="1 2" key="1">
    <citation type="submission" date="2016-10" db="EMBL/GenBank/DDBJ databases">
        <title>Paenibacillus species isolates.</title>
        <authorList>
            <person name="Beno S.M."/>
        </authorList>
    </citation>
    <scope>NUCLEOTIDE SEQUENCE [LARGE SCALE GENOMIC DNA]</scope>
    <source>
        <strain evidence="1 2">FSL H7-0604</strain>
    </source>
</reference>
<name>A0A1R0WXC1_9BACL</name>
<gene>
    <name evidence="1" type="ORF">BJP51_04945</name>
</gene>
<sequence>MNKVWWVGAVLLLTATSAVILPKVADMDSTLQQRNGAVETFTGGHNTVLDNDNLVDVLGALPLTLSIDSVGWEDHVLSLDLKVSGNDHEPQELYRNMAQAISFAFQETSNVDQLLLRIVVMDKWLDSRRLLLAGDIRRTEWSAELQNELQSAGNLPISERLKTGFRISETELWKKQFIYP</sequence>
<dbReference type="EMBL" id="MKQP01000056">
    <property type="protein sequence ID" value="OMD23528.1"/>
    <property type="molecule type" value="Genomic_DNA"/>
</dbReference>
<dbReference type="RefSeq" id="WP_036676225.1">
    <property type="nucleotide sequence ID" value="NZ_MKQP01000056.1"/>
</dbReference>
<dbReference type="AlphaFoldDB" id="A0A1R0WXC1"/>
<accession>A0A1R0WXC1</accession>
<proteinExistence type="predicted"/>
<protein>
    <submittedName>
        <fullName evidence="1">Uncharacterized protein</fullName>
    </submittedName>
</protein>
<organism evidence="1 2">
    <name type="scientific">Paenibacillus odorifer</name>
    <dbReference type="NCBI Taxonomy" id="189426"/>
    <lineage>
        <taxon>Bacteria</taxon>
        <taxon>Bacillati</taxon>
        <taxon>Bacillota</taxon>
        <taxon>Bacilli</taxon>
        <taxon>Bacillales</taxon>
        <taxon>Paenibacillaceae</taxon>
        <taxon>Paenibacillus</taxon>
    </lineage>
</organism>
<dbReference type="Proteomes" id="UP000187465">
    <property type="component" value="Unassembled WGS sequence"/>
</dbReference>
<evidence type="ECO:0000313" key="2">
    <source>
        <dbReference type="Proteomes" id="UP000187465"/>
    </source>
</evidence>
<evidence type="ECO:0000313" key="1">
    <source>
        <dbReference type="EMBL" id="OMD23528.1"/>
    </source>
</evidence>
<comment type="caution">
    <text evidence="1">The sequence shown here is derived from an EMBL/GenBank/DDBJ whole genome shotgun (WGS) entry which is preliminary data.</text>
</comment>